<feature type="active site" description="Proton donor" evidence="2">
    <location>
        <position position="34"/>
    </location>
</feature>
<dbReference type="RefSeq" id="WP_002464608.1">
    <property type="nucleotide sequence ID" value="NZ_AEUN01000476.1"/>
</dbReference>
<dbReference type="Gene3D" id="3.90.1140.10">
    <property type="entry name" value="Cyclic phosphodiesterase"/>
    <property type="match status" value="1"/>
</dbReference>
<dbReference type="OrthoDB" id="1524661at2"/>
<reference evidence="3 4" key="1">
    <citation type="journal article" date="2012" name="BMC Genomics">
        <title>Comparative genomic analysis of the genus Staphylococcus including Staphylococcus aureus and its newly described sister species Staphylococcus simiae.</title>
        <authorList>
            <person name="Suzuki H."/>
            <person name="Lefebure T."/>
            <person name="Pavinski Bitar P."/>
            <person name="Stanhope M.J."/>
        </authorList>
    </citation>
    <scope>NUCLEOTIDE SEQUENCE [LARGE SCALE GENOMIC DNA]</scope>
    <source>
        <strain evidence="3 4">CCM 7213</strain>
    </source>
</reference>
<dbReference type="NCBIfam" id="NF010223">
    <property type="entry name" value="PRK13679.1"/>
    <property type="match status" value="1"/>
</dbReference>
<sequence length="169" mass="19433">MILGLALIPSKSFQDTVDSYRKRYDKQYARIKPHITIKAPFEIDDQDLDSVVSQVRARIKDVPAVNVHATKASSFKPTNNVIYFKVAKTDELETLFDRFNDSDFYGEAEHVFVPHFTIAQGLSSQEFEDIFGQVALAGVDHEEVIEDLTLLRFDEEEDKWKELETFKLA</sequence>
<gene>
    <name evidence="3" type="ORF">SS7213T_09584</name>
</gene>
<dbReference type="InterPro" id="IPR022932">
    <property type="entry name" value="YjcG"/>
</dbReference>
<dbReference type="Pfam" id="PF13563">
    <property type="entry name" value="2_5_RNA_ligase2"/>
    <property type="match status" value="1"/>
</dbReference>
<keyword evidence="4" id="KW-1185">Reference proteome</keyword>
<dbReference type="AlphaFoldDB" id="G5JKA5"/>
<proteinExistence type="inferred from homology"/>
<protein>
    <recommendedName>
        <fullName evidence="2">Putative phosphoesterase SS7213T_09584</fullName>
        <ecNumber evidence="2">3.1.-.-</ecNumber>
    </recommendedName>
</protein>
<dbReference type="EMBL" id="AEUN01000476">
    <property type="protein sequence ID" value="EHJ07381.1"/>
    <property type="molecule type" value="Genomic_DNA"/>
</dbReference>
<evidence type="ECO:0000313" key="4">
    <source>
        <dbReference type="Proteomes" id="UP000005413"/>
    </source>
</evidence>
<evidence type="ECO:0000256" key="2">
    <source>
        <dbReference type="HAMAP-Rule" id="MF_01444"/>
    </source>
</evidence>
<dbReference type="GO" id="GO:0016788">
    <property type="term" value="F:hydrolase activity, acting on ester bonds"/>
    <property type="evidence" value="ECO:0007669"/>
    <property type="project" value="UniProtKB-UniRule"/>
</dbReference>
<dbReference type="SUPFAM" id="SSF55144">
    <property type="entry name" value="LigT-like"/>
    <property type="match status" value="1"/>
</dbReference>
<dbReference type="Proteomes" id="UP000005413">
    <property type="component" value="Unassembled WGS sequence"/>
</dbReference>
<accession>G5JKA5</accession>
<dbReference type="PATRIC" id="fig|911238.3.peg.1671"/>
<evidence type="ECO:0000256" key="1">
    <source>
        <dbReference type="ARBA" id="ARBA00022801"/>
    </source>
</evidence>
<keyword evidence="1 2" id="KW-0378">Hydrolase</keyword>
<comment type="caution">
    <text evidence="3">The sequence shown here is derived from an EMBL/GenBank/DDBJ whole genome shotgun (WGS) entry which is preliminary data.</text>
</comment>
<dbReference type="HAMAP" id="MF_01444">
    <property type="entry name" value="2H_phosphoesterase_YjcG"/>
    <property type="match status" value="1"/>
</dbReference>
<feature type="short sequence motif" description="HXTX 2" evidence="2">
    <location>
        <begin position="115"/>
        <end position="118"/>
    </location>
</feature>
<feature type="short sequence motif" description="HXTX 1" evidence="2">
    <location>
        <begin position="34"/>
        <end position="37"/>
    </location>
</feature>
<name>G5JKA5_9STAP</name>
<dbReference type="InterPro" id="IPR009097">
    <property type="entry name" value="Cyclic_Pdiesterase"/>
</dbReference>
<feature type="active site" description="Proton acceptor" evidence="2">
    <location>
        <position position="115"/>
    </location>
</feature>
<dbReference type="EC" id="3.1.-.-" evidence="2"/>
<dbReference type="PANTHER" id="PTHR40037">
    <property type="entry name" value="PHOSPHOESTERASE YJCG-RELATED"/>
    <property type="match status" value="1"/>
</dbReference>
<organism evidence="3 4">
    <name type="scientific">Staphylococcus simiae CCM 7213 = CCUG 51256</name>
    <dbReference type="NCBI Taxonomy" id="911238"/>
    <lineage>
        <taxon>Bacteria</taxon>
        <taxon>Bacillati</taxon>
        <taxon>Bacillota</taxon>
        <taxon>Bacilli</taxon>
        <taxon>Bacillales</taxon>
        <taxon>Staphylococcaceae</taxon>
        <taxon>Staphylococcus</taxon>
    </lineage>
</organism>
<dbReference type="InterPro" id="IPR050580">
    <property type="entry name" value="2H_phosphoesterase_YjcG-like"/>
</dbReference>
<dbReference type="PANTHER" id="PTHR40037:SF1">
    <property type="entry name" value="PHOSPHOESTERASE SAOUHSC_00951-RELATED"/>
    <property type="match status" value="1"/>
</dbReference>
<comment type="similarity">
    <text evidence="2">Belongs to the 2H phosphoesterase superfamily. YjcG family.</text>
</comment>
<evidence type="ECO:0000313" key="3">
    <source>
        <dbReference type="EMBL" id="EHJ07381.1"/>
    </source>
</evidence>